<dbReference type="GO" id="GO:0006351">
    <property type="term" value="P:DNA-templated transcription"/>
    <property type="evidence" value="ECO:0007669"/>
    <property type="project" value="InterPro"/>
</dbReference>
<sequence length="287" mass="32622">MASSLMKRNGVEKNDKTFHEFFETWLAEQKQELKELVSASRDVSKGNNNVVEERVLVPLIKRVIQHYEGYYEEKSKYTEEDVFGMLNPTWRSNLEGAFLWIGGWRPSMAFHLLYSKSGLQFEARLPQLIRGITTGDLGYLSPDQIDKVDELQKKTIREEKKSSEKLARVQETVADASMVELSHIVTQLMMISGSRGGGGGGGKILDEEVEANLATKEEGLIIILQKADNLRLNTLKEILAILTPTQAIHFLIAAAELHLRLHEWGKIEDATASRTPARRYYHHHHQL</sequence>
<dbReference type="PANTHER" id="PTHR46354:SF4">
    <property type="entry name" value="PROTEIN DOG1-LIKE 3"/>
    <property type="match status" value="1"/>
</dbReference>
<dbReference type="EMBL" id="D26453">
    <property type="protein sequence ID" value="BAA05470.1"/>
    <property type="molecule type" value="mRNA"/>
</dbReference>
<proteinExistence type="evidence at transcript level"/>
<dbReference type="AlphaFoldDB" id="Q40443"/>
<dbReference type="InterPro" id="IPR051886">
    <property type="entry name" value="Seed_Dev/Stress_Resp_Reg"/>
</dbReference>
<evidence type="ECO:0000313" key="2">
    <source>
        <dbReference type="EMBL" id="BAA05470.1"/>
    </source>
</evidence>
<protein>
    <submittedName>
        <fullName evidence="2">Tumor-related protein</fullName>
    </submittedName>
</protein>
<dbReference type="GO" id="GO:0043565">
    <property type="term" value="F:sequence-specific DNA binding"/>
    <property type="evidence" value="ECO:0007669"/>
    <property type="project" value="InterPro"/>
</dbReference>
<dbReference type="Pfam" id="PF14144">
    <property type="entry name" value="DOG1"/>
    <property type="match status" value="1"/>
</dbReference>
<organism evidence="2">
    <name type="scientific">Nicotiana glauca x Nicotiana langsdorffii</name>
    <dbReference type="NCBI Taxonomy" id="79230"/>
    <lineage>
        <taxon>Eukaryota</taxon>
        <taxon>Viridiplantae</taxon>
        <taxon>Streptophyta</taxon>
        <taxon>Embryophyta</taxon>
        <taxon>Tracheophyta</taxon>
        <taxon>Spermatophyta</taxon>
        <taxon>Magnoliopsida</taxon>
        <taxon>eudicotyledons</taxon>
        <taxon>Gunneridae</taxon>
        <taxon>Pentapetalae</taxon>
        <taxon>asterids</taxon>
        <taxon>lamiids</taxon>
        <taxon>Solanales</taxon>
        <taxon>Solanaceae</taxon>
        <taxon>Nicotianoideae</taxon>
        <taxon>Nicotianeae</taxon>
        <taxon>Nicotiana</taxon>
    </lineage>
</organism>
<name>Q40443_9SOLA</name>
<dbReference type="PANTHER" id="PTHR46354">
    <property type="entry name" value="DOG1 DOMAIN-CONTAINING PROTEIN"/>
    <property type="match status" value="1"/>
</dbReference>
<dbReference type="PROSITE" id="PS51806">
    <property type="entry name" value="DOG1"/>
    <property type="match status" value="1"/>
</dbReference>
<reference evidence="2" key="1">
    <citation type="journal article" date="1994" name="Plant J.">
        <title>Cloning of cDNAs for genes that are specifically or preferentially expressed during the development of tobacco genetic tumors.</title>
        <authorList>
            <person name="Fujita T."/>
            <person name="Kouchi H."/>
            <person name="Ichikawa T."/>
            <person name="Syono K."/>
        </authorList>
    </citation>
    <scope>NUCLEOTIDE SEQUENCE</scope>
    <source>
        <tissue evidence="2">Tumor</tissue>
    </source>
</reference>
<dbReference type="InterPro" id="IPR025422">
    <property type="entry name" value="TGA_domain"/>
</dbReference>
<accession>Q40443</accession>
<feature type="domain" description="DOG1" evidence="1">
    <location>
        <begin position="15"/>
        <end position="271"/>
    </location>
</feature>
<evidence type="ECO:0000259" key="1">
    <source>
        <dbReference type="PROSITE" id="PS51806"/>
    </source>
</evidence>